<dbReference type="InterPro" id="IPR007052">
    <property type="entry name" value="CS_dom"/>
</dbReference>
<dbReference type="Pfam" id="PF04969">
    <property type="entry name" value="CS"/>
    <property type="match status" value="1"/>
</dbReference>
<evidence type="ECO:0000259" key="1">
    <source>
        <dbReference type="PROSITE" id="PS51203"/>
    </source>
</evidence>
<keyword evidence="3" id="KW-1185">Reference proteome</keyword>
<dbReference type="SUPFAM" id="SSF49764">
    <property type="entry name" value="HSP20-like chaperones"/>
    <property type="match status" value="1"/>
</dbReference>
<dbReference type="GO" id="GO:0036158">
    <property type="term" value="P:outer dynein arm assembly"/>
    <property type="evidence" value="ECO:0007669"/>
    <property type="project" value="TreeGrafter"/>
</dbReference>
<dbReference type="SMART" id="SM00028">
    <property type="entry name" value="TPR"/>
    <property type="match status" value="3"/>
</dbReference>
<dbReference type="PANTHER" id="PTHR46492:SF1">
    <property type="entry name" value="DYNEIN AXONEMAL ASSEMBLY FACTOR 4"/>
    <property type="match status" value="1"/>
</dbReference>
<dbReference type="AlphaFoldDB" id="A0A9P0APL6"/>
<evidence type="ECO:0000313" key="2">
    <source>
        <dbReference type="EMBL" id="CAH0546257.1"/>
    </source>
</evidence>
<accession>A0A9P0APL6</accession>
<feature type="domain" description="CS" evidence="1">
    <location>
        <begin position="3"/>
        <end position="86"/>
    </location>
</feature>
<organism evidence="2 3">
    <name type="scientific">Brassicogethes aeneus</name>
    <name type="common">Rape pollen beetle</name>
    <name type="synonym">Meligethes aeneus</name>
    <dbReference type="NCBI Taxonomy" id="1431903"/>
    <lineage>
        <taxon>Eukaryota</taxon>
        <taxon>Metazoa</taxon>
        <taxon>Ecdysozoa</taxon>
        <taxon>Arthropoda</taxon>
        <taxon>Hexapoda</taxon>
        <taxon>Insecta</taxon>
        <taxon>Pterygota</taxon>
        <taxon>Neoptera</taxon>
        <taxon>Endopterygota</taxon>
        <taxon>Coleoptera</taxon>
        <taxon>Polyphaga</taxon>
        <taxon>Cucujiformia</taxon>
        <taxon>Nitidulidae</taxon>
        <taxon>Meligethinae</taxon>
        <taxon>Brassicogethes</taxon>
    </lineage>
</organism>
<evidence type="ECO:0000313" key="3">
    <source>
        <dbReference type="Proteomes" id="UP001154078"/>
    </source>
</evidence>
<dbReference type="EMBL" id="OV121132">
    <property type="protein sequence ID" value="CAH0546257.1"/>
    <property type="molecule type" value="Genomic_DNA"/>
</dbReference>
<dbReference type="OrthoDB" id="348005at2759"/>
<dbReference type="Gene3D" id="2.60.40.790">
    <property type="match status" value="1"/>
</dbReference>
<dbReference type="GO" id="GO:0036159">
    <property type="term" value="P:inner dynein arm assembly"/>
    <property type="evidence" value="ECO:0007669"/>
    <property type="project" value="TreeGrafter"/>
</dbReference>
<dbReference type="GO" id="GO:0003341">
    <property type="term" value="P:cilium movement"/>
    <property type="evidence" value="ECO:0007669"/>
    <property type="project" value="TreeGrafter"/>
</dbReference>
<reference evidence="2" key="1">
    <citation type="submission" date="2021-12" db="EMBL/GenBank/DDBJ databases">
        <authorList>
            <person name="King R."/>
        </authorList>
    </citation>
    <scope>NUCLEOTIDE SEQUENCE</scope>
</reference>
<dbReference type="PANTHER" id="PTHR46492">
    <property type="entry name" value="DYNEIN ASSEMBLY FACTOR 4, AXONEMAL"/>
    <property type="match status" value="1"/>
</dbReference>
<dbReference type="InterPro" id="IPR011990">
    <property type="entry name" value="TPR-like_helical_dom_sf"/>
</dbReference>
<dbReference type="InterPro" id="IPR052004">
    <property type="entry name" value="Dynein_assembly_factor_4"/>
</dbReference>
<proteinExistence type="predicted"/>
<dbReference type="InterPro" id="IPR008978">
    <property type="entry name" value="HSP20-like_chaperone"/>
</dbReference>
<dbReference type="PROSITE" id="PS51203">
    <property type="entry name" value="CS"/>
    <property type="match status" value="1"/>
</dbReference>
<dbReference type="SUPFAM" id="SSF48452">
    <property type="entry name" value="TPR-like"/>
    <property type="match status" value="1"/>
</dbReference>
<protein>
    <recommendedName>
        <fullName evidence="1">CS domain-containing protein</fullName>
    </recommendedName>
</protein>
<name>A0A9P0APL6_BRAAE</name>
<dbReference type="Proteomes" id="UP001154078">
    <property type="component" value="Chromosome 1"/>
</dbReference>
<dbReference type="InterPro" id="IPR019734">
    <property type="entry name" value="TPR_rpt"/>
</dbReference>
<dbReference type="Gene3D" id="1.25.40.10">
    <property type="entry name" value="Tetratricopeptide repeat domain"/>
    <property type="match status" value="1"/>
</dbReference>
<gene>
    <name evidence="2" type="ORF">MELIAE_LOCUS463</name>
</gene>
<sequence length="413" mass="48285">MPIVIKDYTWNQTETHLNIRVPFKVNPSKADLFISPRYIKISMCTLFFEVLLLEPIDKSKSKCTKLIDAIVFELVKCKDKMWHTLEPDMTKQEKFALKQQLIEEEHIRFQKECEEKSLKHSELKKVAVREQIQLETKQRENIEEIRHYEKNKALGDVETWTKSMTITEYEEDNHDVINPNQQICSTEDNDYLEKIKKINKFNTRKHKKEVLKKETIKKEKVSEVPKPRTSKSLQVLFTPRAFPTPSRESHLEEENEWLRKQAEARRSAGFMSEDIRPEERNPQYLLAKGSEFMKNKNYLAAVSAYSFGIKLSEKFVDLYIARSEAQMGLENFNRAINDCSSALDLLKPAVPINLEQRALCIGRRGVALCKLNMFKHGISELEISIKMLPNEFFQKALEEAKITQANDLNEIPK</sequence>